<evidence type="ECO:0000313" key="2">
    <source>
        <dbReference type="EMBL" id="MBB5490174.1"/>
    </source>
</evidence>
<organism evidence="2 3">
    <name type="scientific">Nocardiopsis metallicus</name>
    <dbReference type="NCBI Taxonomy" id="179819"/>
    <lineage>
        <taxon>Bacteria</taxon>
        <taxon>Bacillati</taxon>
        <taxon>Actinomycetota</taxon>
        <taxon>Actinomycetes</taxon>
        <taxon>Streptosporangiales</taxon>
        <taxon>Nocardiopsidaceae</taxon>
        <taxon>Nocardiopsis</taxon>
    </lineage>
</organism>
<dbReference type="RefSeq" id="WP_184363191.1">
    <property type="nucleotide sequence ID" value="NZ_BAAAKM010000044.1"/>
</dbReference>
<dbReference type="EMBL" id="JACHDO010000001">
    <property type="protein sequence ID" value="MBB5490174.1"/>
    <property type="molecule type" value="Genomic_DNA"/>
</dbReference>
<name>A0A840W2H5_9ACTN</name>
<reference evidence="2 3" key="1">
    <citation type="submission" date="2020-08" db="EMBL/GenBank/DDBJ databases">
        <title>Sequencing the genomes of 1000 actinobacteria strains.</title>
        <authorList>
            <person name="Klenk H.-P."/>
        </authorList>
    </citation>
    <scope>NUCLEOTIDE SEQUENCE [LARGE SCALE GENOMIC DNA]</scope>
    <source>
        <strain evidence="2 3">DSM 44598</strain>
    </source>
</reference>
<protein>
    <submittedName>
        <fullName evidence="2">Putative membrane protein</fullName>
    </submittedName>
</protein>
<accession>A0A840W2H5</accession>
<evidence type="ECO:0000256" key="1">
    <source>
        <dbReference type="SAM" id="Phobius"/>
    </source>
</evidence>
<dbReference type="Proteomes" id="UP000579647">
    <property type="component" value="Unassembled WGS sequence"/>
</dbReference>
<sequence>MARIRRLAGWAIGERVRESFVLVPLLGMALFALLVPVTVMVDSLVGEVLVQLGEGAPDQTRQGYSELVESGRRVIQTIGPATLTVMGVVFSITLVALQTATDKLSPRIIYLFTRSWTTKLTLTVFLGTFVYTVGVLYLSGLFAGEERPFVPLLSTSLSVFLLVLCLLIFLCFVGNSVNLMRVTIVMDRIAGRTLEQIRYLARSAPPDSEDPSSGTVSHPVGAKVTHVRSRADSGVLTWLDERALAWWARRNDAFVRVIPSIGDYVPGNSVVLTVHSSRAVRAPERAARTLRTGRERSTFQDPAFGLRQIVDIGVRAQSPGVNDPTTVVQCIDRVQPLVEAFAEVSVREWTIHDRKGAPRAQLPIPAWEGFVDLAFGELMLQSGEHVQVTRRLSAALRDLEETVADDRRPALRRHRRELRRACERHLPEHLWEFALTPDRQGLGGGTGEAGGAR</sequence>
<feature type="transmembrane region" description="Helical" evidence="1">
    <location>
        <begin position="120"/>
        <end position="143"/>
    </location>
</feature>
<dbReference type="Pfam" id="PF10011">
    <property type="entry name" value="DUF2254"/>
    <property type="match status" value="1"/>
</dbReference>
<proteinExistence type="predicted"/>
<feature type="transmembrane region" description="Helical" evidence="1">
    <location>
        <begin position="20"/>
        <end position="41"/>
    </location>
</feature>
<keyword evidence="3" id="KW-1185">Reference proteome</keyword>
<comment type="caution">
    <text evidence="2">The sequence shown here is derived from an EMBL/GenBank/DDBJ whole genome shotgun (WGS) entry which is preliminary data.</text>
</comment>
<evidence type="ECO:0000313" key="3">
    <source>
        <dbReference type="Proteomes" id="UP000579647"/>
    </source>
</evidence>
<keyword evidence="1" id="KW-0472">Membrane</keyword>
<keyword evidence="1" id="KW-0812">Transmembrane</keyword>
<dbReference type="AlphaFoldDB" id="A0A840W2H5"/>
<feature type="transmembrane region" description="Helical" evidence="1">
    <location>
        <begin position="78"/>
        <end position="99"/>
    </location>
</feature>
<feature type="transmembrane region" description="Helical" evidence="1">
    <location>
        <begin position="149"/>
        <end position="173"/>
    </location>
</feature>
<keyword evidence="1" id="KW-1133">Transmembrane helix</keyword>
<gene>
    <name evidence="2" type="ORF">HNR07_001311</name>
</gene>
<dbReference type="InterPro" id="IPR018723">
    <property type="entry name" value="DUF2254_membrane"/>
</dbReference>